<reference evidence="8 9" key="1">
    <citation type="submission" date="2023-09" db="EMBL/GenBank/DDBJ databases">
        <title>Different Types of Thermotolerant Ring-Cleaving Dioxygenases derived from Aeribacillus composti HB-1 applied for multiple aromatic hydrocarbons removal.</title>
        <authorList>
            <person name="Cao L."/>
            <person name="Li M."/>
            <person name="Ma T."/>
        </authorList>
    </citation>
    <scope>NUCLEOTIDE SEQUENCE [LARGE SCALE GENOMIC DNA]</scope>
    <source>
        <strain evidence="8 9">HB-1</strain>
    </source>
</reference>
<feature type="domain" description="EamA" evidence="7">
    <location>
        <begin position="3"/>
        <end position="131"/>
    </location>
</feature>
<feature type="transmembrane region" description="Helical" evidence="6">
    <location>
        <begin position="89"/>
        <end position="109"/>
    </location>
</feature>
<evidence type="ECO:0000256" key="4">
    <source>
        <dbReference type="ARBA" id="ARBA00022989"/>
    </source>
</evidence>
<protein>
    <submittedName>
        <fullName evidence="8">Aminopeptidase</fullName>
        <ecNumber evidence="8">3.4.11.-</ecNumber>
    </submittedName>
</protein>
<keyword evidence="4 6" id="KW-1133">Transmembrane helix</keyword>
<keyword evidence="9" id="KW-1185">Reference proteome</keyword>
<sequence length="590" mass="63912">MPVIALFLLSLLWGSTFYFTKIVLPDFHPFSIVFYRCLFGAAALFPFFIWKGNKEEFQRLPILLSIALMNAAVPWSLMSYSQQELDTTISAVLNATVPIFGLMFSALILKMNIRWKEFLGILIGFTGIVTAFFLGPASGAGFEVGSASLLITAAIFYSLSSVLITKYLQHLSVFTLSFMTMVIGTVVAGGLMAAVQPQSIHQLAEAENLAALLILGVFNSGIGNVIFFYLVKSGGPIFAMLITFLMPITTIFLGVLFLNESLNIGTMIALILVLVSVYITQNKGGKKDMEFQEIVSKLMKNNFFVDRNIRIFVLTDQSTRSLGEKFAGALQGDGWNVALHIMEDRNKSGEEPPSDAANAMLQYDLVFCLTKHSLTHTEARKNANAKGISVITMPGITEDMFLHGAMSADYSRVEKETLEMTDRLTAANKVTIYTGDNHKLIVPVEGRSGVPSTGVFRKKAASGNLPSGEAFIAPLEGKAVGTIEINGSIAGIGLLDSPIVLTIKEGRLVHATGEDGAALLKLLGEGDGRMLAELGIGTNYAARITGNILEDEKAYNTIHVAFGSNHTFGGTIKADVHIDCVTKNPTIEME</sequence>
<dbReference type="GeneID" id="301127392"/>
<dbReference type="PANTHER" id="PTHR32322">
    <property type="entry name" value="INNER MEMBRANE TRANSPORTER"/>
    <property type="match status" value="1"/>
</dbReference>
<evidence type="ECO:0000256" key="2">
    <source>
        <dbReference type="ARBA" id="ARBA00007362"/>
    </source>
</evidence>
<evidence type="ECO:0000256" key="3">
    <source>
        <dbReference type="ARBA" id="ARBA00022692"/>
    </source>
</evidence>
<dbReference type="Pfam" id="PF00892">
    <property type="entry name" value="EamA"/>
    <property type="match status" value="2"/>
</dbReference>
<evidence type="ECO:0000313" key="8">
    <source>
        <dbReference type="EMBL" id="WNF32619.1"/>
    </source>
</evidence>
<dbReference type="EC" id="3.4.11.-" evidence="8"/>
<proteinExistence type="inferred from homology"/>
<evidence type="ECO:0000256" key="1">
    <source>
        <dbReference type="ARBA" id="ARBA00004127"/>
    </source>
</evidence>
<feature type="transmembrane region" description="Helical" evidence="6">
    <location>
        <begin position="264"/>
        <end position="280"/>
    </location>
</feature>
<evidence type="ECO:0000256" key="5">
    <source>
        <dbReference type="ARBA" id="ARBA00023136"/>
    </source>
</evidence>
<feature type="transmembrane region" description="Helical" evidence="6">
    <location>
        <begin position="171"/>
        <end position="194"/>
    </location>
</feature>
<organism evidence="8 9">
    <name type="scientific">Aeribacillus composti</name>
    <dbReference type="NCBI Taxonomy" id="1868734"/>
    <lineage>
        <taxon>Bacteria</taxon>
        <taxon>Bacillati</taxon>
        <taxon>Bacillota</taxon>
        <taxon>Bacilli</taxon>
        <taxon>Bacillales</taxon>
        <taxon>Bacillaceae</taxon>
        <taxon>Aeribacillus</taxon>
    </lineage>
</organism>
<feature type="transmembrane region" description="Helical" evidence="6">
    <location>
        <begin position="60"/>
        <end position="77"/>
    </location>
</feature>
<dbReference type="GO" id="GO:0004177">
    <property type="term" value="F:aminopeptidase activity"/>
    <property type="evidence" value="ECO:0007669"/>
    <property type="project" value="UniProtKB-KW"/>
</dbReference>
<feature type="transmembrane region" description="Helical" evidence="6">
    <location>
        <begin position="144"/>
        <end position="164"/>
    </location>
</feature>
<dbReference type="InterPro" id="IPR037185">
    <property type="entry name" value="EmrE-like"/>
</dbReference>
<feature type="transmembrane region" description="Helical" evidence="6">
    <location>
        <begin position="237"/>
        <end position="258"/>
    </location>
</feature>
<name>A0ABY9W901_9BACI</name>
<dbReference type="Proteomes" id="UP001303701">
    <property type="component" value="Chromosome"/>
</dbReference>
<keyword evidence="3 6" id="KW-0812">Transmembrane</keyword>
<dbReference type="InterPro" id="IPR000787">
    <property type="entry name" value="Peptidase_M29"/>
</dbReference>
<dbReference type="Pfam" id="PF02073">
    <property type="entry name" value="Peptidase_M29"/>
    <property type="match status" value="1"/>
</dbReference>
<feature type="transmembrane region" description="Helical" evidence="6">
    <location>
        <begin position="29"/>
        <end position="48"/>
    </location>
</feature>
<keyword evidence="8" id="KW-0031">Aminopeptidase</keyword>
<gene>
    <name evidence="8" type="ORF">RI196_15465</name>
</gene>
<evidence type="ECO:0000256" key="6">
    <source>
        <dbReference type="SAM" id="Phobius"/>
    </source>
</evidence>
<feature type="domain" description="EamA" evidence="7">
    <location>
        <begin position="148"/>
        <end position="280"/>
    </location>
</feature>
<evidence type="ECO:0000259" key="7">
    <source>
        <dbReference type="Pfam" id="PF00892"/>
    </source>
</evidence>
<keyword evidence="8" id="KW-0645">Protease</keyword>
<feature type="transmembrane region" description="Helical" evidence="6">
    <location>
        <begin position="209"/>
        <end position="230"/>
    </location>
</feature>
<dbReference type="SUPFAM" id="SSF144052">
    <property type="entry name" value="Thermophilic metalloprotease-like"/>
    <property type="match status" value="1"/>
</dbReference>
<comment type="similarity">
    <text evidence="2">Belongs to the EamA transporter family.</text>
</comment>
<dbReference type="InterPro" id="IPR050638">
    <property type="entry name" value="AA-Vitamin_Transporters"/>
</dbReference>
<accession>A0ABY9W901</accession>
<comment type="subcellular location">
    <subcellularLocation>
        <location evidence="1">Endomembrane system</location>
        <topology evidence="1">Multi-pass membrane protein</topology>
    </subcellularLocation>
</comment>
<dbReference type="InterPro" id="IPR000620">
    <property type="entry name" value="EamA_dom"/>
</dbReference>
<dbReference type="SUPFAM" id="SSF103481">
    <property type="entry name" value="Multidrug resistance efflux transporter EmrE"/>
    <property type="match status" value="2"/>
</dbReference>
<dbReference type="PANTHER" id="PTHR32322:SF2">
    <property type="entry name" value="EAMA DOMAIN-CONTAINING PROTEIN"/>
    <property type="match status" value="1"/>
</dbReference>
<dbReference type="RefSeq" id="WP_311066474.1">
    <property type="nucleotide sequence ID" value="NZ_CP134501.1"/>
</dbReference>
<keyword evidence="5 6" id="KW-0472">Membrane</keyword>
<evidence type="ECO:0000313" key="9">
    <source>
        <dbReference type="Proteomes" id="UP001303701"/>
    </source>
</evidence>
<dbReference type="EMBL" id="CP134501">
    <property type="protein sequence ID" value="WNF32619.1"/>
    <property type="molecule type" value="Genomic_DNA"/>
</dbReference>
<keyword evidence="8" id="KW-0378">Hydrolase</keyword>
<feature type="transmembrane region" description="Helical" evidence="6">
    <location>
        <begin position="118"/>
        <end position="138"/>
    </location>
</feature>